<feature type="transmembrane region" description="Helical" evidence="8">
    <location>
        <begin position="159"/>
        <end position="181"/>
    </location>
</feature>
<name>A0A8U0I2C0_9EURY</name>
<feature type="transmembrane region" description="Helical" evidence="8">
    <location>
        <begin position="193"/>
        <end position="214"/>
    </location>
</feature>
<dbReference type="GO" id="GO:0005886">
    <property type="term" value="C:plasma membrane"/>
    <property type="evidence" value="ECO:0007669"/>
    <property type="project" value="UniProtKB-SubCell"/>
</dbReference>
<evidence type="ECO:0000256" key="7">
    <source>
        <dbReference type="ARBA" id="ARBA00023303"/>
    </source>
</evidence>
<dbReference type="InterPro" id="IPR013099">
    <property type="entry name" value="K_chnl_dom"/>
</dbReference>
<evidence type="ECO:0000313" key="11">
    <source>
        <dbReference type="Proteomes" id="UP000830729"/>
    </source>
</evidence>
<dbReference type="SUPFAM" id="SSF81324">
    <property type="entry name" value="Voltage-gated potassium channels"/>
    <property type="match status" value="1"/>
</dbReference>
<dbReference type="Pfam" id="PF07885">
    <property type="entry name" value="Ion_trans_2"/>
    <property type="match status" value="1"/>
</dbReference>
<evidence type="ECO:0000256" key="2">
    <source>
        <dbReference type="ARBA" id="ARBA00022448"/>
    </source>
</evidence>
<dbReference type="KEGG" id="halx:M0R89_21865"/>
<evidence type="ECO:0000313" key="10">
    <source>
        <dbReference type="EMBL" id="UPV77066.1"/>
    </source>
</evidence>
<keyword evidence="11" id="KW-1185">Reference proteome</keyword>
<dbReference type="GO" id="GO:0005267">
    <property type="term" value="F:potassium channel activity"/>
    <property type="evidence" value="ECO:0007669"/>
    <property type="project" value="InterPro"/>
</dbReference>
<dbReference type="InterPro" id="IPR036291">
    <property type="entry name" value="NAD(P)-bd_dom_sf"/>
</dbReference>
<accession>A0A8U0I2C0</accession>
<evidence type="ECO:0000256" key="6">
    <source>
        <dbReference type="ARBA" id="ARBA00023136"/>
    </source>
</evidence>
<keyword evidence="5" id="KW-0406">Ion transport</keyword>
<reference evidence="10 11" key="1">
    <citation type="submission" date="2022-04" db="EMBL/GenBank/DDBJ databases">
        <title>Diverse halophilic archaea isolated from saline environments.</title>
        <authorList>
            <person name="Cui H.-L."/>
        </authorList>
    </citation>
    <scope>NUCLEOTIDE SEQUENCE [LARGE SCALE GENOMIC DNA]</scope>
    <source>
        <strain evidence="10 11">XZYJT49</strain>
        <plasmid evidence="10 11">unnamed3</plasmid>
    </source>
</reference>
<feature type="transmembrane region" description="Helical" evidence="8">
    <location>
        <begin position="54"/>
        <end position="72"/>
    </location>
</feature>
<dbReference type="PANTHER" id="PTHR43833">
    <property type="entry name" value="POTASSIUM CHANNEL PROTEIN 2-RELATED-RELATED"/>
    <property type="match status" value="1"/>
</dbReference>
<feature type="transmembrane region" description="Helical" evidence="8">
    <location>
        <begin position="12"/>
        <end position="34"/>
    </location>
</feature>
<evidence type="ECO:0000256" key="3">
    <source>
        <dbReference type="ARBA" id="ARBA00022692"/>
    </source>
</evidence>
<dbReference type="RefSeq" id="WP_248653092.1">
    <property type="nucleotide sequence ID" value="NZ_CP096662.1"/>
</dbReference>
<keyword evidence="7" id="KW-0407">Ion channel</keyword>
<keyword evidence="3 8" id="KW-0812">Transmembrane</keyword>
<feature type="transmembrane region" description="Helical" evidence="8">
    <location>
        <begin position="128"/>
        <end position="147"/>
    </location>
</feature>
<dbReference type="PANTHER" id="PTHR43833:SF9">
    <property type="entry name" value="POTASSIUM CHANNEL PROTEIN YUGO-RELATED"/>
    <property type="match status" value="1"/>
</dbReference>
<proteinExistence type="predicted"/>
<feature type="transmembrane region" description="Helical" evidence="8">
    <location>
        <begin position="102"/>
        <end position="119"/>
    </location>
</feature>
<organism evidence="10 11">
    <name type="scientific">Halorussus limi</name>
    <dbReference type="NCBI Taxonomy" id="2938695"/>
    <lineage>
        <taxon>Archaea</taxon>
        <taxon>Methanobacteriati</taxon>
        <taxon>Methanobacteriota</taxon>
        <taxon>Stenosarchaea group</taxon>
        <taxon>Halobacteria</taxon>
        <taxon>Halobacteriales</taxon>
        <taxon>Haladaptataceae</taxon>
        <taxon>Halorussus</taxon>
    </lineage>
</organism>
<keyword evidence="4 8" id="KW-1133">Transmembrane helix</keyword>
<evidence type="ECO:0000256" key="8">
    <source>
        <dbReference type="SAM" id="Phobius"/>
    </source>
</evidence>
<dbReference type="PROSITE" id="PS51201">
    <property type="entry name" value="RCK_N"/>
    <property type="match status" value="1"/>
</dbReference>
<evidence type="ECO:0000256" key="1">
    <source>
        <dbReference type="ARBA" id="ARBA00004651"/>
    </source>
</evidence>
<comment type="subcellular location">
    <subcellularLocation>
        <location evidence="1">Cell membrane</location>
        <topology evidence="1">Multi-pass membrane protein</topology>
    </subcellularLocation>
</comment>
<geneLocation type="plasmid" evidence="10 11">
    <name>unnamed3</name>
</geneLocation>
<sequence>MSLYSRWSQYGARLTVILTLAVALLSVLTGIANIGAQSVVGPLAEFIPPAIQRTAGFTGALTGFLILISAFGLRRGLRVAWYSTVVLLPITALQGLMQSSPLSFPLIVLSLLALPNVLANRRHFDRELSFSISQLTALAAIVGAQIYGTVGTYALRDEFANITTLVDAFYYTLVTASTVGYGDAAPTTQSARLFGMSVIVIGTTSFALALGTVLGPAIEARLSRALGRMTDSQLELLSNHILILGYGDLTEAILEEFSQDIRDGTEILVITPDSDNAQHLAERDFNVLTGDPSDEETLRKAHIEEARAILVATNNDAEDALSVLTARDLNTEGYIVAAATNRENIGKLKRAGADTVISPQSIAGEILVRSALNRQSMDEMDELTTEFLDE</sequence>
<dbReference type="Proteomes" id="UP000830729">
    <property type="component" value="Plasmid unnamed3"/>
</dbReference>
<dbReference type="InterPro" id="IPR003148">
    <property type="entry name" value="RCK_N"/>
</dbReference>
<evidence type="ECO:0000259" key="9">
    <source>
        <dbReference type="PROSITE" id="PS51201"/>
    </source>
</evidence>
<dbReference type="EMBL" id="CP096662">
    <property type="protein sequence ID" value="UPV77066.1"/>
    <property type="molecule type" value="Genomic_DNA"/>
</dbReference>
<dbReference type="InterPro" id="IPR003280">
    <property type="entry name" value="2pore_dom_K_chnl"/>
</dbReference>
<feature type="transmembrane region" description="Helical" evidence="8">
    <location>
        <begin position="79"/>
        <end position="96"/>
    </location>
</feature>
<protein>
    <submittedName>
        <fullName evidence="10">NAD-binding protein</fullName>
    </submittedName>
</protein>
<keyword evidence="2" id="KW-0813">Transport</keyword>
<dbReference type="AlphaFoldDB" id="A0A8U0I2C0"/>
<evidence type="ECO:0000256" key="5">
    <source>
        <dbReference type="ARBA" id="ARBA00023065"/>
    </source>
</evidence>
<dbReference type="SUPFAM" id="SSF51735">
    <property type="entry name" value="NAD(P)-binding Rossmann-fold domains"/>
    <property type="match status" value="1"/>
</dbReference>
<keyword evidence="10" id="KW-0614">Plasmid</keyword>
<dbReference type="PRINTS" id="PR01333">
    <property type="entry name" value="2POREKCHANEL"/>
</dbReference>
<dbReference type="GeneID" id="73015354"/>
<evidence type="ECO:0000256" key="4">
    <source>
        <dbReference type="ARBA" id="ARBA00022989"/>
    </source>
</evidence>
<feature type="domain" description="RCK N-terminal" evidence="9">
    <location>
        <begin position="238"/>
        <end position="358"/>
    </location>
</feature>
<dbReference type="InterPro" id="IPR050721">
    <property type="entry name" value="Trk_Ktr_HKT_K-transport"/>
</dbReference>
<dbReference type="Gene3D" id="3.40.50.720">
    <property type="entry name" value="NAD(P)-binding Rossmann-like Domain"/>
    <property type="match status" value="1"/>
</dbReference>
<dbReference type="Pfam" id="PF02254">
    <property type="entry name" value="TrkA_N"/>
    <property type="match status" value="1"/>
</dbReference>
<gene>
    <name evidence="10" type="ORF">M0R89_21865</name>
</gene>
<dbReference type="Gene3D" id="1.10.287.70">
    <property type="match status" value="1"/>
</dbReference>
<keyword evidence="6 8" id="KW-0472">Membrane</keyword>